<reference evidence="2 3" key="2">
    <citation type="journal article" date="2015" name="Genome Announc.">
        <title>Expanding the biotechnology potential of lactobacilli through comparative genomics of 213 strains and associated genera.</title>
        <authorList>
            <person name="Sun Z."/>
            <person name="Harris H.M."/>
            <person name="McCann A."/>
            <person name="Guo C."/>
            <person name="Argimon S."/>
            <person name="Zhang W."/>
            <person name="Yang X."/>
            <person name="Jeffery I.B."/>
            <person name="Cooney J.C."/>
            <person name="Kagawa T.F."/>
            <person name="Liu W."/>
            <person name="Song Y."/>
            <person name="Salvetti E."/>
            <person name="Wrobel A."/>
            <person name="Rasinkangas P."/>
            <person name="Parkhill J."/>
            <person name="Rea M.C."/>
            <person name="O'Sullivan O."/>
            <person name="Ritari J."/>
            <person name="Douillard F.P."/>
            <person name="Paul Ross R."/>
            <person name="Yang R."/>
            <person name="Briner A.E."/>
            <person name="Felis G.E."/>
            <person name="de Vos W.M."/>
            <person name="Barrangou R."/>
            <person name="Klaenhammer T.R."/>
            <person name="Caufield P.W."/>
            <person name="Cui Y."/>
            <person name="Zhang H."/>
            <person name="O'Toole P.W."/>
        </authorList>
    </citation>
    <scope>NUCLEOTIDE SEQUENCE [LARGE SCALE GENOMIC DNA]</scope>
    <source>
        <strain evidence="2 3">DSM 20605</strain>
    </source>
</reference>
<keyword evidence="1" id="KW-0808">Transferase</keyword>
<proteinExistence type="predicted"/>
<dbReference type="InterPro" id="IPR043148">
    <property type="entry name" value="TagF_C"/>
</dbReference>
<accession>A0A0A7RGU7</accession>
<evidence type="ECO:0000313" key="2">
    <source>
        <dbReference type="EMBL" id="KRM86269.1"/>
    </source>
</evidence>
<dbReference type="AlphaFoldDB" id="A0A0A7RGU7"/>
<dbReference type="EMBL" id="AYYX01000058">
    <property type="protein sequence ID" value="KRM86269.1"/>
    <property type="molecule type" value="Genomic_DNA"/>
</dbReference>
<dbReference type="SUPFAM" id="SSF53756">
    <property type="entry name" value="UDP-Glycosyltransferase/glycogen phosphorylase"/>
    <property type="match status" value="1"/>
</dbReference>
<reference evidence="1" key="1">
    <citation type="journal article" date="2014" name="Appl. Environ. Microbiol.">
        <title>Detection and genomic characterization of motility in Lactobacillus curvatus: confirmation of motility in a species outside the Lactobacillus salivarius clade.</title>
        <authorList>
            <person name="Cousin F.J."/>
            <person name="Lynch S.M."/>
            <person name="Harris H.M."/>
            <person name="McCann A."/>
            <person name="Lynch D.B."/>
            <person name="Neville B.A."/>
            <person name="Irisawa T."/>
            <person name="Okada S."/>
            <person name="Endo A."/>
            <person name="O'Toole P.W."/>
        </authorList>
    </citation>
    <scope>NUCLEOTIDE SEQUENCE</scope>
    <source>
        <strain evidence="1">DSM 20605</strain>
    </source>
</reference>
<dbReference type="GO" id="GO:0016740">
    <property type="term" value="F:transferase activity"/>
    <property type="evidence" value="ECO:0007669"/>
    <property type="project" value="UniProtKB-KW"/>
</dbReference>
<evidence type="ECO:0000313" key="1">
    <source>
        <dbReference type="EMBL" id="AJA34461.1"/>
    </source>
</evidence>
<dbReference type="STRING" id="1133569.FD21_GL001719"/>
<dbReference type="EMBL" id="KM886873">
    <property type="protein sequence ID" value="AJA34461.1"/>
    <property type="molecule type" value="Genomic_DNA"/>
</dbReference>
<dbReference type="Proteomes" id="UP000051576">
    <property type="component" value="Unassembled WGS sequence"/>
</dbReference>
<dbReference type="Gene3D" id="3.40.50.12580">
    <property type="match status" value="1"/>
</dbReference>
<dbReference type="PATRIC" id="fig|1133569.4.peg.1863"/>
<keyword evidence="3" id="KW-1185">Reference proteome</keyword>
<protein>
    <submittedName>
        <fullName evidence="1">CDP-glycerol:poly(Glycerophosphate) glycerophosphotransferase</fullName>
    </submittedName>
</protein>
<dbReference type="RefSeq" id="WP_010580512.1">
    <property type="nucleotide sequence ID" value="NZ_AHYZ01000084.1"/>
</dbReference>
<gene>
    <name evidence="2" type="ORF">FD21_GL001719</name>
</gene>
<dbReference type="OrthoDB" id="1662110at2"/>
<dbReference type="eggNOG" id="COG1887">
    <property type="taxonomic scope" value="Bacteria"/>
</dbReference>
<name>A0A0A7RGU7_9LACO</name>
<sequence>MIFLKKKKKILDLLNATVDMVALLEQEINLNSALANCMKAIEVVADSIEGELDSKFDTVFDDLQVVHDTLQLIYQQRVALNLDITQKLQLMVVSIRDDLNQAIPVKLNIAFMPYKVTMWDSLASIYEAAKKDPACVAKVIPIPYYQLTKERAIPTYEGKLFPQDVPVTSYQDYNLAKEEPDIIFIHNAYDQFNTITRVDERFFTSNLKRYTDMLVYVPYHITGFGKLQGDAQYITYAISTIKNIDKIVVAGQFVKDAAVKYGIPAEKVLVLGSPKMDAVYNATKKGKTIPKKWEKQLQGRFVFALDTNCMYLVNDPFNGFAYIQQVFDAARMLPNCAVIWRPHPLTRISIIHYIPQMLKQYDQMVAEIKAHSPMYPNIVFDDGPEYLSFFNASDAYISQPNSLMALYTVTEKPIVVNSHTLAGRILLPEKAFYQIYDSEFPWHKIANNLVRGIDPKKSYRLNLASQIYSYTDGTSGETIYREIKREVILKTAGETK</sequence>
<evidence type="ECO:0000313" key="3">
    <source>
        <dbReference type="Proteomes" id="UP000051576"/>
    </source>
</evidence>
<organism evidence="1">
    <name type="scientific">Liquorilactobacillus vini DSM 20605</name>
    <dbReference type="NCBI Taxonomy" id="1133569"/>
    <lineage>
        <taxon>Bacteria</taxon>
        <taxon>Bacillati</taxon>
        <taxon>Bacillota</taxon>
        <taxon>Bacilli</taxon>
        <taxon>Lactobacillales</taxon>
        <taxon>Lactobacillaceae</taxon>
        <taxon>Liquorilactobacillus</taxon>
    </lineage>
</organism>